<dbReference type="KEGG" id="aba:Acid345_0204"/>
<accession>Q1IV91</accession>
<feature type="coiled-coil region" evidence="4">
    <location>
        <begin position="255"/>
        <end position="282"/>
    </location>
</feature>
<keyword evidence="3" id="KW-0812">Transmembrane</keyword>
<feature type="transmembrane region" description="Helical" evidence="3">
    <location>
        <begin position="43"/>
        <end position="64"/>
    </location>
</feature>
<reference evidence="7 8" key="1">
    <citation type="journal article" date="2009" name="Appl. Environ. Microbiol.">
        <title>Three genomes from the phylum Acidobacteria provide insight into the lifestyles of these microorganisms in soils.</title>
        <authorList>
            <person name="Ward N.L."/>
            <person name="Challacombe J.F."/>
            <person name="Janssen P.H."/>
            <person name="Henrissat B."/>
            <person name="Coutinho P.M."/>
            <person name="Wu M."/>
            <person name="Xie G."/>
            <person name="Haft D.H."/>
            <person name="Sait M."/>
            <person name="Badger J."/>
            <person name="Barabote R.D."/>
            <person name="Bradley B."/>
            <person name="Brettin T.S."/>
            <person name="Brinkac L.M."/>
            <person name="Bruce D."/>
            <person name="Creasy T."/>
            <person name="Daugherty S.C."/>
            <person name="Davidsen T.M."/>
            <person name="DeBoy R.T."/>
            <person name="Detter J.C."/>
            <person name="Dodson R.J."/>
            <person name="Durkin A.S."/>
            <person name="Ganapathy A."/>
            <person name="Gwinn-Giglio M."/>
            <person name="Han C.S."/>
            <person name="Khouri H."/>
            <person name="Kiss H."/>
            <person name="Kothari S.P."/>
            <person name="Madupu R."/>
            <person name="Nelson K.E."/>
            <person name="Nelson W.C."/>
            <person name="Paulsen I."/>
            <person name="Penn K."/>
            <person name="Ren Q."/>
            <person name="Rosovitz M.J."/>
            <person name="Selengut J.D."/>
            <person name="Shrivastava S."/>
            <person name="Sullivan S.A."/>
            <person name="Tapia R."/>
            <person name="Thompson L.S."/>
            <person name="Watkins K.L."/>
            <person name="Yang Q."/>
            <person name="Yu C."/>
            <person name="Zafar N."/>
            <person name="Zhou L."/>
            <person name="Kuske C.R."/>
        </authorList>
    </citation>
    <scope>NUCLEOTIDE SEQUENCE [LARGE SCALE GENOMIC DNA]</scope>
    <source>
        <strain evidence="7 8">Ellin345</strain>
    </source>
</reference>
<evidence type="ECO:0000256" key="2">
    <source>
        <dbReference type="ARBA" id="ARBA00034247"/>
    </source>
</evidence>
<dbReference type="InterPro" id="IPR043128">
    <property type="entry name" value="Rev_trsase/Diguanyl_cyclase"/>
</dbReference>
<dbReference type="InterPro" id="IPR005330">
    <property type="entry name" value="MHYT_dom"/>
</dbReference>
<keyword evidence="8" id="KW-1185">Reference proteome</keyword>
<dbReference type="SMART" id="SM00267">
    <property type="entry name" value="GGDEF"/>
    <property type="match status" value="1"/>
</dbReference>
<evidence type="ECO:0000256" key="1">
    <source>
        <dbReference type="ARBA" id="ARBA00012528"/>
    </source>
</evidence>
<keyword evidence="4" id="KW-0175">Coiled coil</keyword>
<keyword evidence="3" id="KW-1133">Transmembrane helix</keyword>
<dbReference type="HOGENOM" id="CLU_000445_70_49_0"/>
<feature type="domain" description="MHYT" evidence="6">
    <location>
        <begin position="8"/>
        <end position="201"/>
    </location>
</feature>
<feature type="transmembrane region" description="Helical" evidence="3">
    <location>
        <begin position="12"/>
        <end position="31"/>
    </location>
</feature>
<dbReference type="InterPro" id="IPR050469">
    <property type="entry name" value="Diguanylate_Cyclase"/>
</dbReference>
<evidence type="ECO:0000259" key="5">
    <source>
        <dbReference type="PROSITE" id="PS50887"/>
    </source>
</evidence>
<dbReference type="Pfam" id="PF00990">
    <property type="entry name" value="GGDEF"/>
    <property type="match status" value="1"/>
</dbReference>
<dbReference type="OrthoDB" id="9759607at2"/>
<name>Q1IV91_KORVE</name>
<feature type="domain" description="GGDEF" evidence="5">
    <location>
        <begin position="310"/>
        <end position="453"/>
    </location>
</feature>
<dbReference type="NCBIfam" id="TIGR00254">
    <property type="entry name" value="GGDEF"/>
    <property type="match status" value="1"/>
</dbReference>
<organism evidence="7 8">
    <name type="scientific">Koribacter versatilis (strain Ellin345)</name>
    <dbReference type="NCBI Taxonomy" id="204669"/>
    <lineage>
        <taxon>Bacteria</taxon>
        <taxon>Pseudomonadati</taxon>
        <taxon>Acidobacteriota</taxon>
        <taxon>Terriglobia</taxon>
        <taxon>Terriglobales</taxon>
        <taxon>Candidatus Korobacteraceae</taxon>
        <taxon>Candidatus Korobacter</taxon>
    </lineage>
</organism>
<protein>
    <recommendedName>
        <fullName evidence="1">diguanylate cyclase</fullName>
        <ecNumber evidence="1">2.7.7.65</ecNumber>
    </recommendedName>
</protein>
<evidence type="ECO:0000313" key="8">
    <source>
        <dbReference type="Proteomes" id="UP000002432"/>
    </source>
</evidence>
<dbReference type="STRING" id="204669.Acid345_0204"/>
<dbReference type="eggNOG" id="COG3300">
    <property type="taxonomic scope" value="Bacteria"/>
</dbReference>
<evidence type="ECO:0000313" key="7">
    <source>
        <dbReference type="EMBL" id="ABF39209.1"/>
    </source>
</evidence>
<keyword evidence="3" id="KW-0472">Membrane</keyword>
<dbReference type="SUPFAM" id="SSF55073">
    <property type="entry name" value="Nucleotide cyclase"/>
    <property type="match status" value="1"/>
</dbReference>
<dbReference type="EC" id="2.7.7.65" evidence="1"/>
<dbReference type="eggNOG" id="COG3706">
    <property type="taxonomic scope" value="Bacteria"/>
</dbReference>
<comment type="catalytic activity">
    <reaction evidence="2">
        <text>2 GTP = 3',3'-c-di-GMP + 2 diphosphate</text>
        <dbReference type="Rhea" id="RHEA:24898"/>
        <dbReference type="ChEBI" id="CHEBI:33019"/>
        <dbReference type="ChEBI" id="CHEBI:37565"/>
        <dbReference type="ChEBI" id="CHEBI:58805"/>
        <dbReference type="EC" id="2.7.7.65"/>
    </reaction>
</comment>
<dbReference type="EMBL" id="CP000360">
    <property type="protein sequence ID" value="ABF39209.1"/>
    <property type="molecule type" value="Genomic_DNA"/>
</dbReference>
<feature type="transmembrane region" description="Helical" evidence="3">
    <location>
        <begin position="143"/>
        <end position="165"/>
    </location>
</feature>
<dbReference type="InterPro" id="IPR000160">
    <property type="entry name" value="GGDEF_dom"/>
</dbReference>
<dbReference type="GO" id="GO:0005886">
    <property type="term" value="C:plasma membrane"/>
    <property type="evidence" value="ECO:0007669"/>
    <property type="project" value="TreeGrafter"/>
</dbReference>
<dbReference type="InterPro" id="IPR029787">
    <property type="entry name" value="Nucleotide_cyclase"/>
</dbReference>
<dbReference type="Proteomes" id="UP000002432">
    <property type="component" value="Chromosome"/>
</dbReference>
<evidence type="ECO:0000259" key="6">
    <source>
        <dbReference type="PROSITE" id="PS50924"/>
    </source>
</evidence>
<dbReference type="RefSeq" id="WP_011521011.1">
    <property type="nucleotide sequence ID" value="NC_008009.1"/>
</dbReference>
<dbReference type="PROSITE" id="PS50924">
    <property type="entry name" value="MHYT"/>
    <property type="match status" value="1"/>
</dbReference>
<dbReference type="CDD" id="cd01949">
    <property type="entry name" value="GGDEF"/>
    <property type="match status" value="1"/>
</dbReference>
<sequence>MDTIAVTYVHWLVAASIATSVVASYAAFSFAERVAASDRQRSLGWLIAGAFAMGLGIWSMHYLGMLAVQLPVPVVYHVPTVIISLLLAVAASAAVLWVVSRESLSGRAIVLGSVAMGGGIGAMHYTGMAAMRSYAMHRYNPSLVLLSLVIAVAFSWMALRITFLLRREPGAHELRRMGGAVLMGIGIASMHYTAMFAVTFERGNTEFSTVHTVPVTHIDQLGIVVMAGMVLFGALISAYFDRQMSRDLRVSNERLAEMQVALLQREKELKEAVAKLEELSTRDGLTGLYNRRFFDTTLTAECKRAARANYPISLLIIDVDCFKALNDHYGHLVGDDCLQKVGKSLASAVRRTSDVVARYGGEEFALILPNTSEESATTIGENIRRAVLGLEIANANSTAGPFVTLSVGVCTRRPSHPRSSEDILVTTNEIIRAADEALYRAKREGRNRVLLGA</sequence>
<gene>
    <name evidence="7" type="ordered locus">Acid345_0204</name>
</gene>
<feature type="transmembrane region" description="Helical" evidence="3">
    <location>
        <begin position="220"/>
        <end position="240"/>
    </location>
</feature>
<dbReference type="Pfam" id="PF03707">
    <property type="entry name" value="MHYT"/>
    <property type="match status" value="3"/>
</dbReference>
<feature type="transmembrane region" description="Helical" evidence="3">
    <location>
        <begin position="76"/>
        <end position="99"/>
    </location>
</feature>
<evidence type="ECO:0000256" key="3">
    <source>
        <dbReference type="PROSITE-ProRule" id="PRU00244"/>
    </source>
</evidence>
<proteinExistence type="predicted"/>
<dbReference type="AlphaFoldDB" id="Q1IV91"/>
<evidence type="ECO:0000256" key="4">
    <source>
        <dbReference type="SAM" id="Coils"/>
    </source>
</evidence>
<dbReference type="PANTHER" id="PTHR45138:SF9">
    <property type="entry name" value="DIGUANYLATE CYCLASE DGCM-RELATED"/>
    <property type="match status" value="1"/>
</dbReference>
<dbReference type="FunFam" id="3.30.70.270:FF:000001">
    <property type="entry name" value="Diguanylate cyclase domain protein"/>
    <property type="match status" value="1"/>
</dbReference>
<dbReference type="PANTHER" id="PTHR45138">
    <property type="entry name" value="REGULATORY COMPONENTS OF SENSORY TRANSDUCTION SYSTEM"/>
    <property type="match status" value="1"/>
</dbReference>
<dbReference type="PROSITE" id="PS50887">
    <property type="entry name" value="GGDEF"/>
    <property type="match status" value="1"/>
</dbReference>
<dbReference type="GO" id="GO:0043709">
    <property type="term" value="P:cell adhesion involved in single-species biofilm formation"/>
    <property type="evidence" value="ECO:0007669"/>
    <property type="project" value="TreeGrafter"/>
</dbReference>
<feature type="transmembrane region" description="Helical" evidence="3">
    <location>
        <begin position="177"/>
        <end position="200"/>
    </location>
</feature>
<dbReference type="GO" id="GO:1902201">
    <property type="term" value="P:negative regulation of bacterial-type flagellum-dependent cell motility"/>
    <property type="evidence" value="ECO:0007669"/>
    <property type="project" value="TreeGrafter"/>
</dbReference>
<feature type="transmembrane region" description="Helical" evidence="3">
    <location>
        <begin position="108"/>
        <end position="131"/>
    </location>
</feature>
<dbReference type="Gene3D" id="3.30.70.270">
    <property type="match status" value="1"/>
</dbReference>
<dbReference type="GO" id="GO:0052621">
    <property type="term" value="F:diguanylate cyclase activity"/>
    <property type="evidence" value="ECO:0007669"/>
    <property type="project" value="UniProtKB-EC"/>
</dbReference>
<dbReference type="EnsemblBacteria" id="ABF39209">
    <property type="protein sequence ID" value="ABF39209"/>
    <property type="gene ID" value="Acid345_0204"/>
</dbReference>